<dbReference type="EMBL" id="BLXT01007596">
    <property type="protein sequence ID" value="GFO40190.1"/>
    <property type="molecule type" value="Genomic_DNA"/>
</dbReference>
<protein>
    <submittedName>
        <fullName evidence="1">Uncharacterized protein</fullName>
    </submittedName>
</protein>
<name>A0AAV4D7Z4_9GAST</name>
<accession>A0AAV4D7Z4</accession>
<evidence type="ECO:0000313" key="1">
    <source>
        <dbReference type="EMBL" id="GFO40190.1"/>
    </source>
</evidence>
<dbReference type="Proteomes" id="UP000735302">
    <property type="component" value="Unassembled WGS sequence"/>
</dbReference>
<keyword evidence="2" id="KW-1185">Reference proteome</keyword>
<evidence type="ECO:0000313" key="2">
    <source>
        <dbReference type="Proteomes" id="UP000735302"/>
    </source>
</evidence>
<dbReference type="AlphaFoldDB" id="A0AAV4D7Z4"/>
<reference evidence="1 2" key="1">
    <citation type="journal article" date="2021" name="Elife">
        <title>Chloroplast acquisition without the gene transfer in kleptoplastic sea slugs, Plakobranchus ocellatus.</title>
        <authorList>
            <person name="Maeda T."/>
            <person name="Takahashi S."/>
            <person name="Yoshida T."/>
            <person name="Shimamura S."/>
            <person name="Takaki Y."/>
            <person name="Nagai Y."/>
            <person name="Toyoda A."/>
            <person name="Suzuki Y."/>
            <person name="Arimoto A."/>
            <person name="Ishii H."/>
            <person name="Satoh N."/>
            <person name="Nishiyama T."/>
            <person name="Hasebe M."/>
            <person name="Maruyama T."/>
            <person name="Minagawa J."/>
            <person name="Obokata J."/>
            <person name="Shigenobu S."/>
        </authorList>
    </citation>
    <scope>NUCLEOTIDE SEQUENCE [LARGE SCALE GENOMIC DNA]</scope>
</reference>
<gene>
    <name evidence="1" type="ORF">PoB_006669500</name>
</gene>
<proteinExistence type="predicted"/>
<organism evidence="1 2">
    <name type="scientific">Plakobranchus ocellatus</name>
    <dbReference type="NCBI Taxonomy" id="259542"/>
    <lineage>
        <taxon>Eukaryota</taxon>
        <taxon>Metazoa</taxon>
        <taxon>Spiralia</taxon>
        <taxon>Lophotrochozoa</taxon>
        <taxon>Mollusca</taxon>
        <taxon>Gastropoda</taxon>
        <taxon>Heterobranchia</taxon>
        <taxon>Euthyneura</taxon>
        <taxon>Panpulmonata</taxon>
        <taxon>Sacoglossa</taxon>
        <taxon>Placobranchoidea</taxon>
        <taxon>Plakobranchidae</taxon>
        <taxon>Plakobranchus</taxon>
    </lineage>
</organism>
<comment type="caution">
    <text evidence="1">The sequence shown here is derived from an EMBL/GenBank/DDBJ whole genome shotgun (WGS) entry which is preliminary data.</text>
</comment>
<sequence length="144" mass="15680">MGVPPPLALLWARDALEPVEDLSSIPFPESRWALPVSSFMPFTCTRKEKRALSSAAPADSALACVWISVLELSRNKVISGFQALRQARGSGNCDRSLPVDLMTCSLSTVPSMHPLPPRSLVVDWITCQSKIRGSFSKNIGELVN</sequence>